<keyword evidence="2" id="KW-1185">Reference proteome</keyword>
<evidence type="ECO:0000313" key="2">
    <source>
        <dbReference type="Proteomes" id="UP000576393"/>
    </source>
</evidence>
<dbReference type="RefSeq" id="WP_179829156.1">
    <property type="nucleotide sequence ID" value="NZ_JACCCO010000004.1"/>
</dbReference>
<sequence>MANDNPPWRPLRERMAGLTDARALVEGTPPYLLDPLRKWLDGVVFSPQPDDIHSALQLKLRRSDIARWSGRIMVISVEGDDLLEAIDATLDLHAWLCTDDSYANAAQRKWWAEQLVSLTRTLDQAGSAWKVKDSWDGLTTRVDETVAQAVNTTISDTGSDASAHLRKAWDAAYGIQPDPTVAYSEAVKAAEAVTIPAVLPRDRGATLGKVLGEMKNTRARWTLSIDDKVGQPASADAVIEMIALLWHGQRDRHSGPEMKLTTLEAARMAVHTAATLVQWFTSGNVHRS</sequence>
<protein>
    <submittedName>
        <fullName evidence="1">Uncharacterized protein</fullName>
    </submittedName>
</protein>
<accession>A0A852VE54</accession>
<proteinExistence type="predicted"/>
<dbReference type="EMBL" id="JACCCO010000004">
    <property type="protein sequence ID" value="NYF44661.1"/>
    <property type="molecule type" value="Genomic_DNA"/>
</dbReference>
<comment type="caution">
    <text evidence="1">The sequence shown here is derived from an EMBL/GenBank/DDBJ whole genome shotgun (WGS) entry which is preliminary data.</text>
</comment>
<name>A0A852VE54_9ACTN</name>
<dbReference type="Proteomes" id="UP000576393">
    <property type="component" value="Unassembled WGS sequence"/>
</dbReference>
<evidence type="ECO:0000313" key="1">
    <source>
        <dbReference type="EMBL" id="NYF44661.1"/>
    </source>
</evidence>
<organism evidence="1 2">
    <name type="scientific">Streptosporangium sandarakinum</name>
    <dbReference type="NCBI Taxonomy" id="1260955"/>
    <lineage>
        <taxon>Bacteria</taxon>
        <taxon>Bacillati</taxon>
        <taxon>Actinomycetota</taxon>
        <taxon>Actinomycetes</taxon>
        <taxon>Streptosporangiales</taxon>
        <taxon>Streptosporangiaceae</taxon>
        <taxon>Streptosporangium</taxon>
    </lineage>
</organism>
<reference evidence="1 2" key="1">
    <citation type="submission" date="2020-07" db="EMBL/GenBank/DDBJ databases">
        <title>Sequencing the genomes of 1000 actinobacteria strains.</title>
        <authorList>
            <person name="Klenk H.-P."/>
        </authorList>
    </citation>
    <scope>NUCLEOTIDE SEQUENCE [LARGE SCALE GENOMIC DNA]</scope>
    <source>
        <strain evidence="1 2">DSM 45763</strain>
    </source>
</reference>
<gene>
    <name evidence="1" type="ORF">HDA43_006903</name>
</gene>
<dbReference type="AlphaFoldDB" id="A0A852VE54"/>